<sequence length="29" mass="3275">MRGLEPPFCKTCNASLTLKQHCNNLQTIL</sequence>
<name>A0A9P0HSG5_NEZVI</name>
<organism evidence="1 2">
    <name type="scientific">Nezara viridula</name>
    <name type="common">Southern green stink bug</name>
    <name type="synonym">Cimex viridulus</name>
    <dbReference type="NCBI Taxonomy" id="85310"/>
    <lineage>
        <taxon>Eukaryota</taxon>
        <taxon>Metazoa</taxon>
        <taxon>Ecdysozoa</taxon>
        <taxon>Arthropoda</taxon>
        <taxon>Hexapoda</taxon>
        <taxon>Insecta</taxon>
        <taxon>Pterygota</taxon>
        <taxon>Neoptera</taxon>
        <taxon>Paraneoptera</taxon>
        <taxon>Hemiptera</taxon>
        <taxon>Heteroptera</taxon>
        <taxon>Panheteroptera</taxon>
        <taxon>Pentatomomorpha</taxon>
        <taxon>Pentatomoidea</taxon>
        <taxon>Pentatomidae</taxon>
        <taxon>Pentatominae</taxon>
        <taxon>Nezara</taxon>
    </lineage>
</organism>
<keyword evidence="2" id="KW-1185">Reference proteome</keyword>
<dbReference type="AlphaFoldDB" id="A0A9P0HSG5"/>
<accession>A0A9P0HSG5</accession>
<dbReference type="EMBL" id="OV725083">
    <property type="protein sequence ID" value="CAH1407195.1"/>
    <property type="molecule type" value="Genomic_DNA"/>
</dbReference>
<evidence type="ECO:0000313" key="1">
    <source>
        <dbReference type="EMBL" id="CAH1407195.1"/>
    </source>
</evidence>
<gene>
    <name evidence="1" type="ORF">NEZAVI_LOCUS14976</name>
</gene>
<reference evidence="1" key="1">
    <citation type="submission" date="2022-01" db="EMBL/GenBank/DDBJ databases">
        <authorList>
            <person name="King R."/>
        </authorList>
    </citation>
    <scope>NUCLEOTIDE SEQUENCE</scope>
</reference>
<dbReference type="Proteomes" id="UP001152798">
    <property type="component" value="Chromosome 7"/>
</dbReference>
<proteinExistence type="predicted"/>
<protein>
    <submittedName>
        <fullName evidence="1">Uncharacterized protein</fullName>
    </submittedName>
</protein>
<evidence type="ECO:0000313" key="2">
    <source>
        <dbReference type="Proteomes" id="UP001152798"/>
    </source>
</evidence>